<reference evidence="1 2" key="1">
    <citation type="submission" date="2014-03" db="EMBL/GenBank/DDBJ databases">
        <authorList>
            <person name="Sibley D."/>
            <person name="Venepally P."/>
            <person name="Karamycheva S."/>
            <person name="Hadjithomas M."/>
            <person name="Khan A."/>
            <person name="Brunk B."/>
            <person name="Roos D."/>
            <person name="Caler E."/>
            <person name="Lorenzi H."/>
        </authorList>
    </citation>
    <scope>NUCLEOTIDE SEQUENCE [LARGE SCALE GENOMIC DNA]</scope>
    <source>
        <strain evidence="2">p89</strain>
    </source>
</reference>
<dbReference type="Proteomes" id="UP000028828">
    <property type="component" value="Unassembled WGS sequence"/>
</dbReference>
<name>A0A086JL85_TOXGO</name>
<organism evidence="1 2">
    <name type="scientific">Toxoplasma gondii p89</name>
    <dbReference type="NCBI Taxonomy" id="943119"/>
    <lineage>
        <taxon>Eukaryota</taxon>
        <taxon>Sar</taxon>
        <taxon>Alveolata</taxon>
        <taxon>Apicomplexa</taxon>
        <taxon>Conoidasida</taxon>
        <taxon>Coccidia</taxon>
        <taxon>Eucoccidiorida</taxon>
        <taxon>Eimeriorina</taxon>
        <taxon>Sarcocystidae</taxon>
        <taxon>Toxoplasma</taxon>
    </lineage>
</organism>
<evidence type="ECO:0000313" key="2">
    <source>
        <dbReference type="Proteomes" id="UP000028828"/>
    </source>
</evidence>
<accession>A0A086JL85</accession>
<dbReference type="VEuPathDB" id="ToxoDB:TGP89_266050"/>
<dbReference type="OrthoDB" id="10287235at2759"/>
<sequence>MVMWKSGSLRVLRGIGCETYRVSCAGVASLLFAVSLAILSGNTVAFASVNWDNYALDDIVYEVVYPEDYSSLASAVRHAAWNSPAPHMVPVSSCEATVIPLPPALLDSVTALEDASSFEQDTEEPTSSKGPRCECQVQVSVLFDIGERAEEIQGNGNITLSGCFRVRKDDTVEQATMKGTMKARCQEMFNTLPLAQMCGNGGKSEELRARMSFFSDGEVQGPRDMGFLELEAPVSGQAPLSAFLAVDASATEKGD</sequence>
<protein>
    <submittedName>
        <fullName evidence="1">Uncharacterized protein</fullName>
    </submittedName>
</protein>
<comment type="caution">
    <text evidence="1">The sequence shown here is derived from an EMBL/GenBank/DDBJ whole genome shotgun (WGS) entry which is preliminary data.</text>
</comment>
<dbReference type="EMBL" id="AEYI02001809">
    <property type="protein sequence ID" value="KFG32903.1"/>
    <property type="molecule type" value="Genomic_DNA"/>
</dbReference>
<evidence type="ECO:0000313" key="1">
    <source>
        <dbReference type="EMBL" id="KFG32903.1"/>
    </source>
</evidence>
<proteinExistence type="predicted"/>
<dbReference type="AlphaFoldDB" id="A0A086JL85"/>
<gene>
    <name evidence="1" type="ORF">TGP89_266050</name>
</gene>